<evidence type="ECO:0000313" key="4">
    <source>
        <dbReference type="EMBL" id="KAJ9632839.1"/>
    </source>
</evidence>
<sequence length="444" mass="50905">MGAKVPRNFRLLEELEKGEKGLGAEACSYGLADGDDLMMSNWNGTILGPPHSAHENRIYSVNIHCGEQYPDVPPTIQFVSRVNLPCVDQKTGKVDPSKLPCLANWKRDFTMETILIELRRECGKFSRAVTFKQQQQQQQHHPAAAVHHHHHHHPIKGTLRSIVRWRFDKDRDILSPPQVANGLAAGYGFLDLLRSCTAGSTQSLVRLTETLESMSTRAEETATRRAKFASSWKPPPAHHRRRLEHFRKIKDPANYEHDPSDPRIFHHPAPLTSIKSGVRKVPNLIVTQGIPVLKYPGPQPVLINRVIKNKVKWGVKKFNQHKMLEDLRDIAECEDEWDDIVRNRHGVDKRGREGEEKWVQSIREADSHLERRLAEQMKKNTELSGKFHEIVLAERELKEKERREARHQRRMARKKRAVEESGAVETTTIPAQGEHKSPDHGKTR</sequence>
<organism evidence="4 5">
    <name type="scientific">Knufia peltigerae</name>
    <dbReference type="NCBI Taxonomy" id="1002370"/>
    <lineage>
        <taxon>Eukaryota</taxon>
        <taxon>Fungi</taxon>
        <taxon>Dikarya</taxon>
        <taxon>Ascomycota</taxon>
        <taxon>Pezizomycotina</taxon>
        <taxon>Eurotiomycetes</taxon>
        <taxon>Chaetothyriomycetidae</taxon>
        <taxon>Chaetothyriales</taxon>
        <taxon>Trichomeriaceae</taxon>
        <taxon>Knufia</taxon>
    </lineage>
</organism>
<feature type="compositionally biased region" description="Low complexity" evidence="2">
    <location>
        <begin position="134"/>
        <end position="145"/>
    </location>
</feature>
<reference evidence="4" key="1">
    <citation type="submission" date="2022-10" db="EMBL/GenBank/DDBJ databases">
        <title>Culturing micro-colonial fungi from biological soil crusts in the Mojave desert and describing Neophaeococcomyces mojavensis, and introducing the new genera and species Taxawa tesnikishii.</title>
        <authorList>
            <person name="Kurbessoian T."/>
            <person name="Stajich J.E."/>
        </authorList>
    </citation>
    <scope>NUCLEOTIDE SEQUENCE</scope>
    <source>
        <strain evidence="4">TK_35</strain>
    </source>
</reference>
<gene>
    <name evidence="4" type="ORF">H2204_007569</name>
</gene>
<evidence type="ECO:0000313" key="5">
    <source>
        <dbReference type="Proteomes" id="UP001172681"/>
    </source>
</evidence>
<feature type="compositionally biased region" description="Basic residues" evidence="2">
    <location>
        <begin position="405"/>
        <end position="416"/>
    </location>
</feature>
<keyword evidence="5" id="KW-1185">Reference proteome</keyword>
<dbReference type="InterPro" id="IPR000608">
    <property type="entry name" value="UBC"/>
</dbReference>
<evidence type="ECO:0000259" key="3">
    <source>
        <dbReference type="PROSITE" id="PS50127"/>
    </source>
</evidence>
<dbReference type="InterPro" id="IPR016135">
    <property type="entry name" value="UBQ-conjugating_enzyme/RWD"/>
</dbReference>
<dbReference type="FunFam" id="3.10.110.10:FF:000026">
    <property type="entry name" value="Ubiquitin-conjugating enzyme E2 variant"/>
    <property type="match status" value="1"/>
</dbReference>
<comment type="caution">
    <text evidence="4">The sequence shown here is derived from an EMBL/GenBank/DDBJ whole genome shotgun (WGS) entry which is preliminary data.</text>
</comment>
<feature type="compositionally biased region" description="Basic and acidic residues" evidence="2">
    <location>
        <begin position="433"/>
        <end position="444"/>
    </location>
</feature>
<keyword evidence="1" id="KW-0833">Ubl conjugation pathway</keyword>
<dbReference type="AlphaFoldDB" id="A0AA38Y2W0"/>
<protein>
    <recommendedName>
        <fullName evidence="3">UBC core domain-containing protein</fullName>
    </recommendedName>
</protein>
<dbReference type="SUPFAM" id="SSF54495">
    <property type="entry name" value="UBC-like"/>
    <property type="match status" value="1"/>
</dbReference>
<dbReference type="Proteomes" id="UP001172681">
    <property type="component" value="Unassembled WGS sequence"/>
</dbReference>
<proteinExistence type="predicted"/>
<dbReference type="PANTHER" id="PTHR24068">
    <property type="entry name" value="UBIQUITIN-CONJUGATING ENZYME E2"/>
    <property type="match status" value="1"/>
</dbReference>
<dbReference type="GO" id="GO:0006301">
    <property type="term" value="P:DNA damage tolerance"/>
    <property type="evidence" value="ECO:0007669"/>
    <property type="project" value="UniProtKB-ARBA"/>
</dbReference>
<accession>A0AA38Y2W0</accession>
<feature type="region of interest" description="Disordered" evidence="2">
    <location>
        <begin position="220"/>
        <end position="239"/>
    </location>
</feature>
<dbReference type="SMART" id="SM00212">
    <property type="entry name" value="UBCc"/>
    <property type="match status" value="1"/>
</dbReference>
<dbReference type="Gene3D" id="3.10.110.10">
    <property type="entry name" value="Ubiquitin Conjugating Enzyme"/>
    <property type="match status" value="1"/>
</dbReference>
<feature type="domain" description="UBC core" evidence="3">
    <location>
        <begin position="6"/>
        <end position="172"/>
    </location>
</feature>
<dbReference type="PROSITE" id="PS50127">
    <property type="entry name" value="UBC_2"/>
    <property type="match status" value="1"/>
</dbReference>
<evidence type="ECO:0000256" key="2">
    <source>
        <dbReference type="SAM" id="MobiDB-lite"/>
    </source>
</evidence>
<feature type="region of interest" description="Disordered" evidence="2">
    <location>
        <begin position="397"/>
        <end position="444"/>
    </location>
</feature>
<dbReference type="EMBL" id="JAPDRN010000052">
    <property type="protein sequence ID" value="KAJ9632839.1"/>
    <property type="molecule type" value="Genomic_DNA"/>
</dbReference>
<feature type="region of interest" description="Disordered" evidence="2">
    <location>
        <begin position="134"/>
        <end position="154"/>
    </location>
</feature>
<dbReference type="Pfam" id="PF00179">
    <property type="entry name" value="UQ_con"/>
    <property type="match status" value="1"/>
</dbReference>
<evidence type="ECO:0000256" key="1">
    <source>
        <dbReference type="ARBA" id="ARBA00022786"/>
    </source>
</evidence>
<name>A0AA38Y2W0_9EURO</name>
<dbReference type="CDD" id="cd23807">
    <property type="entry name" value="UEV_UBE2V"/>
    <property type="match status" value="1"/>
</dbReference>